<evidence type="ECO:0000256" key="5">
    <source>
        <dbReference type="ARBA" id="ARBA00013200"/>
    </source>
</evidence>
<dbReference type="PANTHER" id="PTHR34148:SF1">
    <property type="entry name" value="ADENOSYLCOBINAMIDE-GDP RIBAZOLETRANSFERASE"/>
    <property type="match status" value="1"/>
</dbReference>
<dbReference type="EMBL" id="JZRB01000022">
    <property type="protein sequence ID" value="KJV33321.1"/>
    <property type="molecule type" value="Genomic_DNA"/>
</dbReference>
<accession>A0A0F3KQ70</accession>
<evidence type="ECO:0000256" key="18">
    <source>
        <dbReference type="ARBA" id="ARBA00049504"/>
    </source>
</evidence>
<dbReference type="GO" id="GO:0051073">
    <property type="term" value="F:adenosylcobinamide-GDP ribazoletransferase activity"/>
    <property type="evidence" value="ECO:0007669"/>
    <property type="project" value="UniProtKB-UniRule"/>
</dbReference>
<evidence type="ECO:0000256" key="13">
    <source>
        <dbReference type="ARBA" id="ARBA00023136"/>
    </source>
</evidence>
<comment type="catalytic activity">
    <reaction evidence="18 19">
        <text>alpha-ribazole 5'-phosphate + adenosylcob(III)inamide-GDP = adenosylcob(III)alamin 5'-phosphate + GMP + H(+)</text>
        <dbReference type="Rhea" id="RHEA:23560"/>
        <dbReference type="ChEBI" id="CHEBI:15378"/>
        <dbReference type="ChEBI" id="CHEBI:57918"/>
        <dbReference type="ChEBI" id="CHEBI:58115"/>
        <dbReference type="ChEBI" id="CHEBI:60487"/>
        <dbReference type="ChEBI" id="CHEBI:60493"/>
        <dbReference type="EC" id="2.7.8.26"/>
    </reaction>
</comment>
<keyword evidence="9 19" id="KW-0808">Transferase</keyword>
<keyword evidence="11 19" id="KW-0460">Magnesium</keyword>
<dbReference type="PATRIC" id="fig|345309.4.peg.1561"/>
<comment type="pathway">
    <text evidence="3 19">Cofactor biosynthesis; adenosylcobalamin biosynthesis; adenosylcobalamin from cob(II)yrinate a,c-diamide: step 7/7.</text>
</comment>
<name>A0A0F3KQ70_9GAMM</name>
<keyword evidence="13 19" id="KW-0472">Membrane</keyword>
<comment type="catalytic activity">
    <reaction evidence="17 19">
        <text>alpha-ribazole + adenosylcob(III)inamide-GDP = adenosylcob(III)alamin + GMP + H(+)</text>
        <dbReference type="Rhea" id="RHEA:16049"/>
        <dbReference type="ChEBI" id="CHEBI:10329"/>
        <dbReference type="ChEBI" id="CHEBI:15378"/>
        <dbReference type="ChEBI" id="CHEBI:18408"/>
        <dbReference type="ChEBI" id="CHEBI:58115"/>
        <dbReference type="ChEBI" id="CHEBI:60487"/>
        <dbReference type="EC" id="2.7.8.26"/>
    </reaction>
</comment>
<comment type="caution">
    <text evidence="20">The sequence shown here is derived from an EMBL/GenBank/DDBJ whole genome shotgun (WGS) entry which is preliminary data.</text>
</comment>
<reference evidence="20 21" key="1">
    <citation type="submission" date="2015-03" db="EMBL/GenBank/DDBJ databases">
        <title>Draft genome sequence of Luteibacter yeojuensis strain SU11.</title>
        <authorList>
            <person name="Sulaiman J."/>
            <person name="Priya K."/>
            <person name="Chan K.-G."/>
        </authorList>
    </citation>
    <scope>NUCLEOTIDE SEQUENCE [LARGE SCALE GENOMIC DNA]</scope>
    <source>
        <strain evidence="20 21">SU11</strain>
    </source>
</reference>
<keyword evidence="10 19" id="KW-0812">Transmembrane</keyword>
<evidence type="ECO:0000256" key="19">
    <source>
        <dbReference type="HAMAP-Rule" id="MF_00719"/>
    </source>
</evidence>
<comment type="cofactor">
    <cofactor evidence="1 19">
        <name>Mg(2+)</name>
        <dbReference type="ChEBI" id="CHEBI:18420"/>
    </cofactor>
</comment>
<dbReference type="Pfam" id="PF02654">
    <property type="entry name" value="CobS"/>
    <property type="match status" value="1"/>
</dbReference>
<comment type="function">
    <text evidence="14 19">Joins adenosylcobinamide-GDP and alpha-ribazole to generate adenosylcobalamin (Ado-cobalamin). Also synthesizes adenosylcobalamin 5'-phosphate from adenosylcobinamide-GDP and alpha-ribazole 5'-phosphate.</text>
</comment>
<dbReference type="EC" id="2.7.8.26" evidence="5 19"/>
<evidence type="ECO:0000256" key="14">
    <source>
        <dbReference type="ARBA" id="ARBA00025228"/>
    </source>
</evidence>
<evidence type="ECO:0000256" key="1">
    <source>
        <dbReference type="ARBA" id="ARBA00001946"/>
    </source>
</evidence>
<dbReference type="RefSeq" id="WP_045829657.1">
    <property type="nucleotide sequence ID" value="NZ_JZRB01000022.1"/>
</dbReference>
<feature type="transmembrane region" description="Helical" evidence="19">
    <location>
        <begin position="185"/>
        <end position="215"/>
    </location>
</feature>
<dbReference type="AlphaFoldDB" id="A0A0F3KQ70"/>
<dbReference type="HAMAP" id="MF_00719">
    <property type="entry name" value="CobS"/>
    <property type="match status" value="1"/>
</dbReference>
<sequence>MRGLVIAFGFLTRIPMPAVQWDVRAQAASLKWYPFVGFVLGLIFVLAAWCLRHLDPLPAAAVMLLVWVAITGALHLDGLADSADAWIGGMGNRDRTLTIMKDPRCGPAGVISLILLSLLKFSALTAFVGAHSVRDWFYGSLAWQLILPPLLARTALVALFLTTPYVRENGLGAPLRGAPALGCRIALVIAIIATCAFMLTGLKALVAALIVGVLWRRATMKRIGGFTGDTAGAMVEMIEAATLFALLL</sequence>
<evidence type="ECO:0000256" key="16">
    <source>
        <dbReference type="ARBA" id="ARBA00032853"/>
    </source>
</evidence>
<keyword evidence="7 19" id="KW-1003">Cell membrane</keyword>
<dbReference type="PANTHER" id="PTHR34148">
    <property type="entry name" value="ADENOSYLCOBINAMIDE-GDP RIBAZOLETRANSFERASE"/>
    <property type="match status" value="1"/>
</dbReference>
<comment type="similarity">
    <text evidence="4 19">Belongs to the CobS family.</text>
</comment>
<gene>
    <name evidence="19" type="primary">cobS</name>
    <name evidence="20" type="ORF">VI08_11100</name>
</gene>
<keyword evidence="21" id="KW-1185">Reference proteome</keyword>
<feature type="transmembrane region" description="Helical" evidence="19">
    <location>
        <begin position="141"/>
        <end position="165"/>
    </location>
</feature>
<evidence type="ECO:0000256" key="12">
    <source>
        <dbReference type="ARBA" id="ARBA00022989"/>
    </source>
</evidence>
<proteinExistence type="inferred from homology"/>
<feature type="transmembrane region" description="Helical" evidence="19">
    <location>
        <begin position="57"/>
        <end position="76"/>
    </location>
</feature>
<evidence type="ECO:0000313" key="20">
    <source>
        <dbReference type="EMBL" id="KJV33321.1"/>
    </source>
</evidence>
<evidence type="ECO:0000256" key="17">
    <source>
        <dbReference type="ARBA" id="ARBA00048623"/>
    </source>
</evidence>
<evidence type="ECO:0000256" key="10">
    <source>
        <dbReference type="ARBA" id="ARBA00022692"/>
    </source>
</evidence>
<keyword evidence="8 19" id="KW-0169">Cobalamin biosynthesis</keyword>
<feature type="transmembrane region" description="Helical" evidence="19">
    <location>
        <begin position="30"/>
        <end position="50"/>
    </location>
</feature>
<evidence type="ECO:0000256" key="4">
    <source>
        <dbReference type="ARBA" id="ARBA00010561"/>
    </source>
</evidence>
<evidence type="ECO:0000256" key="6">
    <source>
        <dbReference type="ARBA" id="ARBA00015850"/>
    </source>
</evidence>
<dbReference type="GO" id="GO:0005886">
    <property type="term" value="C:plasma membrane"/>
    <property type="evidence" value="ECO:0007669"/>
    <property type="project" value="UniProtKB-SubCell"/>
</dbReference>
<keyword evidence="12 19" id="KW-1133">Transmembrane helix</keyword>
<evidence type="ECO:0000313" key="21">
    <source>
        <dbReference type="Proteomes" id="UP000033651"/>
    </source>
</evidence>
<feature type="transmembrane region" description="Helical" evidence="19">
    <location>
        <begin position="110"/>
        <end position="129"/>
    </location>
</feature>
<dbReference type="Proteomes" id="UP000033651">
    <property type="component" value="Unassembled WGS sequence"/>
</dbReference>
<evidence type="ECO:0000256" key="8">
    <source>
        <dbReference type="ARBA" id="ARBA00022573"/>
    </source>
</evidence>
<comment type="subcellular location">
    <subcellularLocation>
        <location evidence="2 19">Cell membrane</location>
        <topology evidence="2 19">Multi-pass membrane protein</topology>
    </subcellularLocation>
</comment>
<evidence type="ECO:0000256" key="11">
    <source>
        <dbReference type="ARBA" id="ARBA00022842"/>
    </source>
</evidence>
<dbReference type="GO" id="GO:0009236">
    <property type="term" value="P:cobalamin biosynthetic process"/>
    <property type="evidence" value="ECO:0007669"/>
    <property type="project" value="UniProtKB-UniRule"/>
</dbReference>
<dbReference type="GO" id="GO:0008818">
    <property type="term" value="F:cobalamin 5'-phosphate synthase activity"/>
    <property type="evidence" value="ECO:0007669"/>
    <property type="project" value="UniProtKB-UniRule"/>
</dbReference>
<dbReference type="UniPathway" id="UPA00148">
    <property type="reaction ID" value="UER00238"/>
</dbReference>
<evidence type="ECO:0000256" key="3">
    <source>
        <dbReference type="ARBA" id="ARBA00004663"/>
    </source>
</evidence>
<organism evidence="20 21">
    <name type="scientific">Luteibacter yeojuensis</name>
    <dbReference type="NCBI Taxonomy" id="345309"/>
    <lineage>
        <taxon>Bacteria</taxon>
        <taxon>Pseudomonadati</taxon>
        <taxon>Pseudomonadota</taxon>
        <taxon>Gammaproteobacteria</taxon>
        <taxon>Lysobacterales</taxon>
        <taxon>Rhodanobacteraceae</taxon>
        <taxon>Luteibacter</taxon>
    </lineage>
</organism>
<evidence type="ECO:0000256" key="7">
    <source>
        <dbReference type="ARBA" id="ARBA00022475"/>
    </source>
</evidence>
<protein>
    <recommendedName>
        <fullName evidence="6 19">Adenosylcobinamide-GDP ribazoletransferase</fullName>
        <ecNumber evidence="5 19">2.7.8.26</ecNumber>
    </recommendedName>
    <alternativeName>
        <fullName evidence="16 19">Cobalamin synthase</fullName>
    </alternativeName>
    <alternativeName>
        <fullName evidence="15 19">Cobalamin-5'-phosphate synthase</fullName>
    </alternativeName>
</protein>
<evidence type="ECO:0000256" key="9">
    <source>
        <dbReference type="ARBA" id="ARBA00022679"/>
    </source>
</evidence>
<evidence type="ECO:0000256" key="15">
    <source>
        <dbReference type="ARBA" id="ARBA00032605"/>
    </source>
</evidence>
<dbReference type="NCBIfam" id="TIGR00317">
    <property type="entry name" value="cobS"/>
    <property type="match status" value="1"/>
</dbReference>
<dbReference type="InterPro" id="IPR003805">
    <property type="entry name" value="CobS"/>
</dbReference>
<evidence type="ECO:0000256" key="2">
    <source>
        <dbReference type="ARBA" id="ARBA00004651"/>
    </source>
</evidence>
<dbReference type="OrthoDB" id="9794626at2"/>
<dbReference type="NCBIfam" id="NF001278">
    <property type="entry name" value="PRK00235.1-5"/>
    <property type="match status" value="1"/>
</dbReference>